<sequence>MTSSKKLSDYMMYLLVKQPKLISAVAGISHIRYEDTCNELKQLGRESGALNIRRFCESILEKQVSEENNQSIIIEPAIKEDNSSDISEPVIEENNPTMKENNLSILNEPAIDENNHTIIIEPAMEGNNHVYSVLRDSCSLVQLLREKDNRWEVIFEVWVELLSYAAGHCRAESHVRLLSQGGEAITIIWMLMALSRIRDRFPLK</sequence>
<keyword evidence="2" id="KW-1185">Reference proteome</keyword>
<organism evidence="1 2">
    <name type="scientific">Melastoma candidum</name>
    <dbReference type="NCBI Taxonomy" id="119954"/>
    <lineage>
        <taxon>Eukaryota</taxon>
        <taxon>Viridiplantae</taxon>
        <taxon>Streptophyta</taxon>
        <taxon>Embryophyta</taxon>
        <taxon>Tracheophyta</taxon>
        <taxon>Spermatophyta</taxon>
        <taxon>Magnoliopsida</taxon>
        <taxon>eudicotyledons</taxon>
        <taxon>Gunneridae</taxon>
        <taxon>Pentapetalae</taxon>
        <taxon>rosids</taxon>
        <taxon>malvids</taxon>
        <taxon>Myrtales</taxon>
        <taxon>Melastomataceae</taxon>
        <taxon>Melastomatoideae</taxon>
        <taxon>Melastomateae</taxon>
        <taxon>Melastoma</taxon>
    </lineage>
</organism>
<dbReference type="EMBL" id="CM042890">
    <property type="protein sequence ID" value="KAI4312182.1"/>
    <property type="molecule type" value="Genomic_DNA"/>
</dbReference>
<name>A0ACB9LKT1_9MYRT</name>
<gene>
    <name evidence="1" type="ORF">MLD38_037023</name>
</gene>
<dbReference type="Proteomes" id="UP001057402">
    <property type="component" value="Chromosome 11"/>
</dbReference>
<reference evidence="2" key="1">
    <citation type="journal article" date="2023" name="Front. Plant Sci.">
        <title>Chromosomal-level genome assembly of Melastoma candidum provides insights into trichome evolution.</title>
        <authorList>
            <person name="Zhong Y."/>
            <person name="Wu W."/>
            <person name="Sun C."/>
            <person name="Zou P."/>
            <person name="Liu Y."/>
            <person name="Dai S."/>
            <person name="Zhou R."/>
        </authorList>
    </citation>
    <scope>NUCLEOTIDE SEQUENCE [LARGE SCALE GENOMIC DNA]</scope>
</reference>
<proteinExistence type="predicted"/>
<accession>A0ACB9LKT1</accession>
<evidence type="ECO:0000313" key="1">
    <source>
        <dbReference type="EMBL" id="KAI4312182.1"/>
    </source>
</evidence>
<evidence type="ECO:0000313" key="2">
    <source>
        <dbReference type="Proteomes" id="UP001057402"/>
    </source>
</evidence>
<protein>
    <submittedName>
        <fullName evidence="1">Uncharacterized protein</fullName>
    </submittedName>
</protein>
<comment type="caution">
    <text evidence="1">The sequence shown here is derived from an EMBL/GenBank/DDBJ whole genome shotgun (WGS) entry which is preliminary data.</text>
</comment>